<evidence type="ECO:0000256" key="4">
    <source>
        <dbReference type="ARBA" id="ARBA00023163"/>
    </source>
</evidence>
<evidence type="ECO:0000256" key="1">
    <source>
        <dbReference type="ARBA" id="ARBA00010940"/>
    </source>
</evidence>
<dbReference type="PANTHER" id="PTHR12081">
    <property type="entry name" value="TRANSCRIPTION FACTOR E2F"/>
    <property type="match status" value="1"/>
</dbReference>
<feature type="compositionally biased region" description="Low complexity" evidence="6">
    <location>
        <begin position="828"/>
        <end position="843"/>
    </location>
</feature>
<evidence type="ECO:0000256" key="3">
    <source>
        <dbReference type="ARBA" id="ARBA00023125"/>
    </source>
</evidence>
<keyword evidence="4 5" id="KW-0804">Transcription</keyword>
<comment type="subcellular location">
    <subcellularLocation>
        <location evidence="5">Nucleus</location>
    </subcellularLocation>
</comment>
<proteinExistence type="inferred from homology"/>
<dbReference type="Gene3D" id="1.10.10.10">
    <property type="entry name" value="Winged helix-like DNA-binding domain superfamily/Winged helix DNA-binding domain"/>
    <property type="match status" value="2"/>
</dbReference>
<gene>
    <name evidence="8" type="primary">Contig10129.g10822</name>
    <name evidence="8" type="ORF">STYLEM_3322</name>
</gene>
<dbReference type="SMART" id="SM01372">
    <property type="entry name" value="E2F_TDP"/>
    <property type="match status" value="2"/>
</dbReference>
<feature type="region of interest" description="Disordered" evidence="6">
    <location>
        <begin position="1"/>
        <end position="44"/>
    </location>
</feature>
<dbReference type="GO" id="GO:0090575">
    <property type="term" value="C:RNA polymerase II transcription regulator complex"/>
    <property type="evidence" value="ECO:0007669"/>
    <property type="project" value="TreeGrafter"/>
</dbReference>
<keyword evidence="2 5" id="KW-0805">Transcription regulation</keyword>
<dbReference type="PANTHER" id="PTHR12081:SF7">
    <property type="entry name" value="TRANSCRIPTION FACTOR EFL-3"/>
    <property type="match status" value="1"/>
</dbReference>
<dbReference type="GO" id="GO:0000978">
    <property type="term" value="F:RNA polymerase II cis-regulatory region sequence-specific DNA binding"/>
    <property type="evidence" value="ECO:0007669"/>
    <property type="project" value="InterPro"/>
</dbReference>
<feature type="compositionally biased region" description="Polar residues" evidence="6">
    <location>
        <begin position="10"/>
        <end position="42"/>
    </location>
</feature>
<dbReference type="SUPFAM" id="SSF46785">
    <property type="entry name" value="Winged helix' DNA-binding domain"/>
    <property type="match status" value="2"/>
</dbReference>
<evidence type="ECO:0000256" key="5">
    <source>
        <dbReference type="RuleBase" id="RU003796"/>
    </source>
</evidence>
<evidence type="ECO:0000256" key="6">
    <source>
        <dbReference type="SAM" id="MobiDB-lite"/>
    </source>
</evidence>
<keyword evidence="3 5" id="KW-0238">DNA-binding</keyword>
<keyword evidence="5" id="KW-0539">Nucleus</keyword>
<dbReference type="InterPro" id="IPR036390">
    <property type="entry name" value="WH_DNA-bd_sf"/>
</dbReference>
<keyword evidence="9" id="KW-1185">Reference proteome</keyword>
<dbReference type="InterPro" id="IPR036388">
    <property type="entry name" value="WH-like_DNA-bd_sf"/>
</dbReference>
<sequence>MYDSAGTMGMGSNLSLPIKQIDQSGETKINSKSKRQSSSQHPFHQKTFKENELFKAANLYNLLDKHQHLYENRIFAQSSINQIKLAKESQKFKILMDDNDQPQFIKNSSIMNSQRPITTTGLGGYQSSASMMNSQTVMRPVSQQTLQSIVTNKNASQDFDLDKITQNQQIFKRYLSTVDPQMFKSQMNVKGQQQIPTIQEVNDYVSTAQEFSKHSMYFSNRSKQAAKGDKINDFYNMARDLNYEGKQRYYASQLQKNEITNTVRQPTEHITGNSFDQCKIQKKAYRANSESQTIYKEKTREKKSLINFQVQPFDMINLRDEANKLASRRPMTTITAGQCQKVYGISDFAHLSRITAPNHNEDYQRAVTTNQKLFRRQNGPFTEWFNSLKTQKFISVPFQSNVGRAAGIPSNLIQKYASNNLLFYAQGEQHVNTNYNDRQDISFKKKEKSLGELCRRFLFLYGGEARDLLYLDQCTKELAVERRRIYDIINILESFNVIRRKAKNAYQWKGIEKILKSISLQISFFESKLDTNNSKICQLQEKNKKSAKSAPNSNRNLKVQQIGLCQDESRLQKMINSHQGLENITKKGVLLDEGEISEEEKENGAKYKKDKSLGILCQQFIGLFVSWKDIISLEEAARQISKIDIEEQKLKTKIRRLYDIANVLQSIGLIQKTSYPSSKKPAFQWVGIQGVQDFVNELKEHEISKLALNPLSDSDASPDIKIRLNPKYPNTTGNQLISPEILKSNQKISNQTTEHSGLTGQKRNHSDLLSQTQRFERKYSEPLIPSKRQMKTYDQICSENISRNPDNFEQILEQALQTRTQQTGFRPLNQLNQNNKFQQSSLQTSKTKKYLPQQQQLPYQDKENQEPNQLGLIKYKSDNNNIKQLQGLNFQSTSSSFTKTTANSISIAGDNSVKSSMSNKVSTISVSSQSAPVQNGLSLLFAAIDIVLKDQNLNESF</sequence>
<accession>A0A077ZYV8</accession>
<dbReference type="Proteomes" id="UP000039865">
    <property type="component" value="Unassembled WGS sequence"/>
</dbReference>
<dbReference type="Pfam" id="PF02319">
    <property type="entry name" value="WHD_E2F_TDP"/>
    <property type="match status" value="2"/>
</dbReference>
<dbReference type="OrthoDB" id="5318at2759"/>
<feature type="domain" description="E2F/DP family winged-helix DNA-binding" evidence="7">
    <location>
        <begin position="445"/>
        <end position="510"/>
    </location>
</feature>
<evidence type="ECO:0000313" key="9">
    <source>
        <dbReference type="Proteomes" id="UP000039865"/>
    </source>
</evidence>
<comment type="similarity">
    <text evidence="1 5">Belongs to the E2F/DP family.</text>
</comment>
<organism evidence="8 9">
    <name type="scientific">Stylonychia lemnae</name>
    <name type="common">Ciliate</name>
    <dbReference type="NCBI Taxonomy" id="5949"/>
    <lineage>
        <taxon>Eukaryota</taxon>
        <taxon>Sar</taxon>
        <taxon>Alveolata</taxon>
        <taxon>Ciliophora</taxon>
        <taxon>Intramacronucleata</taxon>
        <taxon>Spirotrichea</taxon>
        <taxon>Stichotrichia</taxon>
        <taxon>Sporadotrichida</taxon>
        <taxon>Oxytrichidae</taxon>
        <taxon>Stylonychinae</taxon>
        <taxon>Stylonychia</taxon>
    </lineage>
</organism>
<dbReference type="GO" id="GO:0000981">
    <property type="term" value="F:DNA-binding transcription factor activity, RNA polymerase II-specific"/>
    <property type="evidence" value="ECO:0007669"/>
    <property type="project" value="TreeGrafter"/>
</dbReference>
<evidence type="ECO:0000313" key="8">
    <source>
        <dbReference type="EMBL" id="CDW74327.1"/>
    </source>
</evidence>
<dbReference type="InterPro" id="IPR003316">
    <property type="entry name" value="E2F_WHTH_DNA-bd_dom"/>
</dbReference>
<evidence type="ECO:0000259" key="7">
    <source>
        <dbReference type="SMART" id="SM01372"/>
    </source>
</evidence>
<feature type="region of interest" description="Disordered" evidence="6">
    <location>
        <begin position="825"/>
        <end position="854"/>
    </location>
</feature>
<reference evidence="8 9" key="1">
    <citation type="submission" date="2014-06" db="EMBL/GenBank/DDBJ databases">
        <authorList>
            <person name="Swart Estienne"/>
        </authorList>
    </citation>
    <scope>NUCLEOTIDE SEQUENCE [LARGE SCALE GENOMIC DNA]</scope>
    <source>
        <strain evidence="8 9">130c</strain>
    </source>
</reference>
<dbReference type="InterPro" id="IPR015633">
    <property type="entry name" value="E2F"/>
</dbReference>
<dbReference type="InParanoid" id="A0A077ZYV8"/>
<dbReference type="OMA" id="WINHSSE"/>
<feature type="region of interest" description="Disordered" evidence="6">
    <location>
        <begin position="748"/>
        <end position="767"/>
    </location>
</feature>
<evidence type="ECO:0000256" key="2">
    <source>
        <dbReference type="ARBA" id="ARBA00023015"/>
    </source>
</evidence>
<protein>
    <submittedName>
        <fullName evidence="8">Transcription factor dp-1</fullName>
    </submittedName>
</protein>
<name>A0A077ZYV8_STYLE</name>
<feature type="domain" description="E2F/DP family winged-helix DNA-binding" evidence="7">
    <location>
        <begin position="608"/>
        <end position="687"/>
    </location>
</feature>
<dbReference type="EMBL" id="CCKQ01003216">
    <property type="protein sequence ID" value="CDW74327.1"/>
    <property type="molecule type" value="Genomic_DNA"/>
</dbReference>
<dbReference type="AlphaFoldDB" id="A0A077ZYV8"/>